<sequence>MTVLGTGTASAAVPVSPAVTAPASAVPPSATQATTLRSRIALHFDLAKGQLPENIAFSPAGTAYVTFAGARQVAAIDRDGTIRTLATLAAPADGGVDTPALGFPLTTGIVRHRDGTLYFLYASGDAASTGLYRLKPGGTPHRIAALPENGLPNGLTFDERRGIFYVTDSVLGTISTVQRTGGRVTVWSSAPELAPTGFLGVNGVKVRDGAVWATNLDQGTLLRIPVHHGAPAKVEVRADGLTGIDDFAFAGSGTDQVIAALVGQNTVARIDGAGRSTTLLTAADGLQNPTAVAVRGGTVYVTSAAYLTGTDPNLIVAALPRH</sequence>
<dbReference type="Gene3D" id="2.120.10.30">
    <property type="entry name" value="TolB, C-terminal domain"/>
    <property type="match status" value="1"/>
</dbReference>
<dbReference type="InterPro" id="IPR011042">
    <property type="entry name" value="6-blade_b-propeller_TolB-like"/>
</dbReference>
<dbReference type="AlphaFoldDB" id="A0A2W2C0T3"/>
<dbReference type="Proteomes" id="UP000248627">
    <property type="component" value="Unassembled WGS sequence"/>
</dbReference>
<dbReference type="OrthoDB" id="9768084at2"/>
<evidence type="ECO:0000313" key="1">
    <source>
        <dbReference type="EMBL" id="PZF93081.1"/>
    </source>
</evidence>
<dbReference type="InterPro" id="IPR051344">
    <property type="entry name" value="Vgb"/>
</dbReference>
<gene>
    <name evidence="1" type="ORF">C1I93_18470</name>
</gene>
<dbReference type="PANTHER" id="PTHR40274">
    <property type="entry name" value="VIRGINIAMYCIN B LYASE"/>
    <property type="match status" value="1"/>
</dbReference>
<proteinExistence type="predicted"/>
<dbReference type="PANTHER" id="PTHR40274:SF4">
    <property type="entry name" value="BLL1406 PROTEIN"/>
    <property type="match status" value="1"/>
</dbReference>
<protein>
    <recommendedName>
        <fullName evidence="3">Sugar lactone lactonase YvrE</fullName>
    </recommendedName>
</protein>
<dbReference type="EMBL" id="POTX01000129">
    <property type="protein sequence ID" value="PZF93081.1"/>
    <property type="molecule type" value="Genomic_DNA"/>
</dbReference>
<dbReference type="SUPFAM" id="SSF63829">
    <property type="entry name" value="Calcium-dependent phosphotriesterase"/>
    <property type="match status" value="1"/>
</dbReference>
<evidence type="ECO:0000313" key="2">
    <source>
        <dbReference type="Proteomes" id="UP000248627"/>
    </source>
</evidence>
<reference evidence="1 2" key="1">
    <citation type="submission" date="2018-01" db="EMBL/GenBank/DDBJ databases">
        <title>Draft genome sequence of Jishengella endophytica.</title>
        <authorList>
            <person name="Sahin N."/>
            <person name="Ay H."/>
            <person name="Saygin H."/>
        </authorList>
    </citation>
    <scope>NUCLEOTIDE SEQUENCE [LARGE SCALE GENOMIC DNA]</scope>
    <source>
        <strain evidence="1 2">DSM 45430</strain>
    </source>
</reference>
<comment type="caution">
    <text evidence="1">The sequence shown here is derived from an EMBL/GenBank/DDBJ whole genome shotgun (WGS) entry which is preliminary data.</text>
</comment>
<accession>A0A2W2C0T3</accession>
<organism evidence="1 2">
    <name type="scientific">Micromonospora endophytica</name>
    <dbReference type="NCBI Taxonomy" id="515350"/>
    <lineage>
        <taxon>Bacteria</taxon>
        <taxon>Bacillati</taxon>
        <taxon>Actinomycetota</taxon>
        <taxon>Actinomycetes</taxon>
        <taxon>Micromonosporales</taxon>
        <taxon>Micromonosporaceae</taxon>
        <taxon>Micromonospora</taxon>
    </lineage>
</organism>
<name>A0A2W2C0T3_9ACTN</name>
<keyword evidence="2" id="KW-1185">Reference proteome</keyword>
<evidence type="ECO:0008006" key="3">
    <source>
        <dbReference type="Google" id="ProtNLM"/>
    </source>
</evidence>